<feature type="region of interest" description="Disordered" evidence="1">
    <location>
        <begin position="512"/>
        <end position="532"/>
    </location>
</feature>
<dbReference type="RefSeq" id="WP_178932106.1">
    <property type="nucleotide sequence ID" value="NZ_JACBAZ010000002.1"/>
</dbReference>
<dbReference type="PANTHER" id="PTHR11102:SF160">
    <property type="entry name" value="ERAD-ASSOCIATED E3 UBIQUITIN-PROTEIN LIGASE COMPONENT HRD3"/>
    <property type="match status" value="1"/>
</dbReference>
<feature type="region of interest" description="Disordered" evidence="1">
    <location>
        <begin position="180"/>
        <end position="216"/>
    </location>
</feature>
<dbReference type="EMBL" id="JACBAZ010000002">
    <property type="protein sequence ID" value="NWK55598.1"/>
    <property type="molecule type" value="Genomic_DNA"/>
</dbReference>
<evidence type="ECO:0000313" key="3">
    <source>
        <dbReference type="Proteomes" id="UP000557872"/>
    </source>
</evidence>
<dbReference type="Gene3D" id="1.25.40.10">
    <property type="entry name" value="Tetratricopeptide repeat domain"/>
    <property type="match status" value="1"/>
</dbReference>
<sequence length="943" mass="104052">MKYSPHMKRTATYALIPALMISLIGCEKRRSARRSNSGSSEAPADTTSNTNRSTTDGTSETNAPSPAIIEKEADVSTAPELTDFRKVQEPSGPEVAVQCNTPGTLTLLDSSDKVLSQTTATSPIVTSAIPSTEPSVTLRFEPSDGSPGVQRLILLPNDDTDLVMRRLSLAPDTQKWTLETVKEKAIDPSLTQNKKPQPSSDPQSPITPKAPIPNKPVAIDDWVTAQPWFKQLSASMPKGVTPGISLSSETDANWKSVIIREIRRPESGFDLGVSPMIGVFRVSSDRKTTQWLNPISDQWLSTTDFLKSRHVGETNMDVSPPTKRPTLAANELSADIDNDGKWEMMRWKAYPSSTANKFYQLSVIDDNGSVLWKSLKTESTEHAHAFFESDFGISLPELLHDITGDGFVELITPVPQSDVSATYYRILSWQHGVFKRLPSRALMLESSRAQQFTWKGGDHSFGIWVSEFGKVSDKGLVTAQVTSLTEAGDYQSGTALLRFHNKGASVERWLTPLKSPSPQVDNNPQTNSKASTSAEKAAAGMFNTHFSIEMEYSPAALKKLNDNNEKLAVSLIVDQYGPQYMEEEAIATLDQKFTPGEKLQFQGIPFTKASYEIKPGKRYRLTITIFSATDVFKNNIVEVFSKNGVTDWDATQLNGKQLAYVCRLIGEDYTPTTTSHRQEVPKPVSKDSQLFLQTRTDYKADKIPASEAFATFMMLAKRGQVDSMNAVGSLYLSGDGVQKNTQQAMRWFKMAADKGNNKAMFAIGYMYDHGEGVSKSLSKAREWFLKAANAGHPKGAHNMGYIYANGEGVKKNKTTARKWYLRGSQLGNPKSMCNLGNSYYRGDGGKQNLTLARQWLICSATRGIDLAANSLGVIYRNGNGVKKDPRLACQWFAVAIRAGYDDAESSIQKIAQKSGWKNFDWKTLPLPQEMIDAQNGKLPPLPE</sequence>
<dbReference type="AlphaFoldDB" id="A0A851GCX6"/>
<dbReference type="InterPro" id="IPR050767">
    <property type="entry name" value="Sel1_AlgK"/>
</dbReference>
<dbReference type="SMART" id="SM00671">
    <property type="entry name" value="SEL1"/>
    <property type="match status" value="5"/>
</dbReference>
<dbReference type="InterPro" id="IPR011990">
    <property type="entry name" value="TPR-like_helical_dom_sf"/>
</dbReference>
<protein>
    <submittedName>
        <fullName evidence="2">Sel1 repeat family protein</fullName>
    </submittedName>
</protein>
<organism evidence="2 3">
    <name type="scientific">Oceaniferula marina</name>
    <dbReference type="NCBI Taxonomy" id="2748318"/>
    <lineage>
        <taxon>Bacteria</taxon>
        <taxon>Pseudomonadati</taxon>
        <taxon>Verrucomicrobiota</taxon>
        <taxon>Verrucomicrobiia</taxon>
        <taxon>Verrucomicrobiales</taxon>
        <taxon>Verrucomicrobiaceae</taxon>
        <taxon>Oceaniferula</taxon>
    </lineage>
</organism>
<reference evidence="2 3" key="1">
    <citation type="submission" date="2020-07" db="EMBL/GenBank/DDBJ databases">
        <title>Roseicoccus Jingziensis gen. nov., sp. nov., isolated from coastal seawater.</title>
        <authorList>
            <person name="Feng X."/>
        </authorList>
    </citation>
    <scope>NUCLEOTIDE SEQUENCE [LARGE SCALE GENOMIC DNA]</scope>
    <source>
        <strain evidence="2 3">N1E253</strain>
    </source>
</reference>
<feature type="compositionally biased region" description="Polar residues" evidence="1">
    <location>
        <begin position="514"/>
        <end position="527"/>
    </location>
</feature>
<feature type="region of interest" description="Disordered" evidence="1">
    <location>
        <begin position="31"/>
        <end position="77"/>
    </location>
</feature>
<dbReference type="InterPro" id="IPR006597">
    <property type="entry name" value="Sel1-like"/>
</dbReference>
<comment type="caution">
    <text evidence="2">The sequence shown here is derived from an EMBL/GenBank/DDBJ whole genome shotgun (WGS) entry which is preliminary data.</text>
</comment>
<feature type="compositionally biased region" description="Low complexity" evidence="1">
    <location>
        <begin position="34"/>
        <end position="59"/>
    </location>
</feature>
<dbReference type="Pfam" id="PF08238">
    <property type="entry name" value="Sel1"/>
    <property type="match status" value="5"/>
</dbReference>
<evidence type="ECO:0000313" key="2">
    <source>
        <dbReference type="EMBL" id="NWK55598.1"/>
    </source>
</evidence>
<dbReference type="PROSITE" id="PS51257">
    <property type="entry name" value="PROKAR_LIPOPROTEIN"/>
    <property type="match status" value="1"/>
</dbReference>
<gene>
    <name evidence="2" type="ORF">HW115_08240</name>
</gene>
<keyword evidence="3" id="KW-1185">Reference proteome</keyword>
<proteinExistence type="predicted"/>
<dbReference type="PANTHER" id="PTHR11102">
    <property type="entry name" value="SEL-1-LIKE PROTEIN"/>
    <property type="match status" value="1"/>
</dbReference>
<name>A0A851GCX6_9BACT</name>
<dbReference type="Proteomes" id="UP000557872">
    <property type="component" value="Unassembled WGS sequence"/>
</dbReference>
<evidence type="ECO:0000256" key="1">
    <source>
        <dbReference type="SAM" id="MobiDB-lite"/>
    </source>
</evidence>
<accession>A0A851GCX6</accession>
<dbReference type="SUPFAM" id="SSF81901">
    <property type="entry name" value="HCP-like"/>
    <property type="match status" value="1"/>
</dbReference>